<accession>W0LAE3</accession>
<sequence>MNMRVQQGGSTLAAVMLLLVMGLMLLNAQQRQLDSALLLAVDQQRYLRAYNQAVSALNWGLVQSWPREQLTTARWQCQQLLADTLQACARRSSRPGIVLVRGAGIIPESEPLWLYQLAAETSAVGDIRLQTEEGGWLDFCPEKKESDCAD</sequence>
<dbReference type="Pfam" id="PF10713">
    <property type="entry name" value="DUF2509"/>
    <property type="match status" value="1"/>
</dbReference>
<evidence type="ECO:0000313" key="2">
    <source>
        <dbReference type="Proteomes" id="UP000019030"/>
    </source>
</evidence>
<dbReference type="KEGG" id="sfo:Z042_06160"/>
<proteinExistence type="predicted"/>
<keyword evidence="2" id="KW-1185">Reference proteome</keyword>
<protein>
    <submittedName>
        <fullName evidence="1">Membrane protein</fullName>
    </submittedName>
</protein>
<evidence type="ECO:0000313" key="1">
    <source>
        <dbReference type="EMBL" id="AHG19247.1"/>
    </source>
</evidence>
<dbReference type="EMBL" id="CP007044">
    <property type="protein sequence ID" value="AHG19247.1"/>
    <property type="molecule type" value="Genomic_DNA"/>
</dbReference>
<dbReference type="PATRIC" id="fig|1441930.4.peg.1226"/>
<name>W0LAE3_9GAMM</name>
<dbReference type="Proteomes" id="UP000019030">
    <property type="component" value="Chromosome"/>
</dbReference>
<dbReference type="HOGENOM" id="CLU_140267_0_0_6"/>
<dbReference type="AlphaFoldDB" id="W0LAE3"/>
<dbReference type="eggNOG" id="ENOG5032ZF5">
    <property type="taxonomic scope" value="Bacteria"/>
</dbReference>
<reference evidence="1 2" key="1">
    <citation type="submission" date="2014-01" db="EMBL/GenBank/DDBJ databases">
        <title>Isolation of Serratia multitudinisentens RB-25 from Ex-Landfill site.</title>
        <authorList>
            <person name="Robson E.H.J."/>
        </authorList>
    </citation>
    <scope>NUCLEOTIDE SEQUENCE [LARGE SCALE GENOMIC DNA]</scope>
    <source>
        <strain evidence="1 2">RB-25</strain>
    </source>
</reference>
<reference evidence="1 2" key="2">
    <citation type="submission" date="2015-03" db="EMBL/GenBank/DDBJ databases">
        <authorList>
            <person name="Chan K.-G."/>
        </authorList>
    </citation>
    <scope>NUCLEOTIDE SEQUENCE [LARGE SCALE GENOMIC DNA]</scope>
    <source>
        <strain evidence="1 2">RB-25</strain>
    </source>
</reference>
<organism evidence="1 2">
    <name type="scientific">Chania multitudinisentens RB-25</name>
    <dbReference type="NCBI Taxonomy" id="1441930"/>
    <lineage>
        <taxon>Bacteria</taxon>
        <taxon>Pseudomonadati</taxon>
        <taxon>Pseudomonadota</taxon>
        <taxon>Gammaproteobacteria</taxon>
        <taxon>Enterobacterales</taxon>
        <taxon>Yersiniaceae</taxon>
        <taxon>Chania</taxon>
    </lineage>
</organism>
<dbReference type="InterPro" id="IPR019652">
    <property type="entry name" value="DUF2509"/>
</dbReference>
<dbReference type="STRING" id="1441930.Z042_06160"/>
<gene>
    <name evidence="1" type="ORF">Z042_06160</name>
</gene>
<dbReference type="OrthoDB" id="7059963at2"/>